<dbReference type="Pfam" id="PF00514">
    <property type="entry name" value="Arm"/>
    <property type="match status" value="1"/>
</dbReference>
<dbReference type="PROSITE" id="PS50176">
    <property type="entry name" value="ARM_REPEAT"/>
    <property type="match status" value="2"/>
</dbReference>
<comment type="subcellular location">
    <subcellularLocation>
        <location evidence="1">Vacuole membrane</location>
        <topology evidence="1">Lipid-anchor</topology>
    </subcellularLocation>
</comment>
<evidence type="ECO:0000313" key="12">
    <source>
        <dbReference type="Proteomes" id="UP001046870"/>
    </source>
</evidence>
<dbReference type="PANTHER" id="PTHR47249">
    <property type="entry name" value="VACUOLAR PROTEIN 8"/>
    <property type="match status" value="1"/>
</dbReference>
<evidence type="ECO:0000256" key="8">
    <source>
        <dbReference type="PROSITE-ProRule" id="PRU00259"/>
    </source>
</evidence>
<dbReference type="PANTHER" id="PTHR47249:SF1">
    <property type="entry name" value="VACUOLAR PROTEIN 8"/>
    <property type="match status" value="1"/>
</dbReference>
<evidence type="ECO:0000256" key="4">
    <source>
        <dbReference type="ARBA" id="ARBA00022737"/>
    </source>
</evidence>
<organism evidence="11 12">
    <name type="scientific">Megalops atlanticus</name>
    <name type="common">Tarpon</name>
    <name type="synonym">Clupea gigantea</name>
    <dbReference type="NCBI Taxonomy" id="7932"/>
    <lineage>
        <taxon>Eukaryota</taxon>
        <taxon>Metazoa</taxon>
        <taxon>Chordata</taxon>
        <taxon>Craniata</taxon>
        <taxon>Vertebrata</taxon>
        <taxon>Euteleostomi</taxon>
        <taxon>Actinopterygii</taxon>
        <taxon>Neopterygii</taxon>
        <taxon>Teleostei</taxon>
        <taxon>Elopiformes</taxon>
        <taxon>Megalopidae</taxon>
        <taxon>Megalops</taxon>
    </lineage>
</organism>
<evidence type="ECO:0000256" key="9">
    <source>
        <dbReference type="SAM" id="MobiDB-lite"/>
    </source>
</evidence>
<evidence type="ECO:0000313" key="11">
    <source>
        <dbReference type="EMBL" id="KAG7465727.1"/>
    </source>
</evidence>
<dbReference type="Gene3D" id="1.25.10.10">
    <property type="entry name" value="Leucine-rich Repeat Variant"/>
    <property type="match status" value="2"/>
</dbReference>
<dbReference type="Proteomes" id="UP001046870">
    <property type="component" value="Chromosome 13"/>
</dbReference>
<evidence type="ECO:0000256" key="1">
    <source>
        <dbReference type="ARBA" id="ARBA00004592"/>
    </source>
</evidence>
<dbReference type="AlphaFoldDB" id="A0A9D3T7P2"/>
<protein>
    <recommendedName>
        <fullName evidence="7">Vacuolar protein 8</fullName>
    </recommendedName>
</protein>
<evidence type="ECO:0000259" key="10">
    <source>
        <dbReference type="Pfam" id="PF25598"/>
    </source>
</evidence>
<keyword evidence="6" id="KW-0449">Lipoprotein</keyword>
<gene>
    <name evidence="11" type="ORF">MATL_G00156680</name>
</gene>
<evidence type="ECO:0000256" key="2">
    <source>
        <dbReference type="ARBA" id="ARBA00005462"/>
    </source>
</evidence>
<keyword evidence="4" id="KW-0677">Repeat</keyword>
<dbReference type="Pfam" id="PF25598">
    <property type="entry name" value="ARM_PUB"/>
    <property type="match status" value="1"/>
</dbReference>
<feature type="repeat" description="ARM" evidence="8">
    <location>
        <begin position="333"/>
        <end position="375"/>
    </location>
</feature>
<evidence type="ECO:0000256" key="6">
    <source>
        <dbReference type="ARBA" id="ARBA00023288"/>
    </source>
</evidence>
<dbReference type="GO" id="GO:0005774">
    <property type="term" value="C:vacuolar membrane"/>
    <property type="evidence" value="ECO:0007669"/>
    <property type="project" value="UniProtKB-SubCell"/>
</dbReference>
<evidence type="ECO:0000256" key="3">
    <source>
        <dbReference type="ARBA" id="ARBA00022554"/>
    </source>
</evidence>
<dbReference type="InterPro" id="IPR016024">
    <property type="entry name" value="ARM-type_fold"/>
</dbReference>
<proteinExistence type="inferred from homology"/>
<dbReference type="GO" id="GO:0071562">
    <property type="term" value="P:nucleus-vacuole junction assembly"/>
    <property type="evidence" value="ECO:0007669"/>
    <property type="project" value="InterPro"/>
</dbReference>
<feature type="repeat" description="ARM" evidence="8">
    <location>
        <begin position="248"/>
        <end position="276"/>
    </location>
</feature>
<comment type="caution">
    <text evidence="11">The sequence shown here is derived from an EMBL/GenBank/DDBJ whole genome shotgun (WGS) entry which is preliminary data.</text>
</comment>
<dbReference type="InterPro" id="IPR058678">
    <property type="entry name" value="ARM_PUB"/>
</dbReference>
<comment type="similarity">
    <text evidence="2">Belongs to the beta-catenin family.</text>
</comment>
<evidence type="ECO:0000256" key="5">
    <source>
        <dbReference type="ARBA" id="ARBA00023136"/>
    </source>
</evidence>
<keyword evidence="3" id="KW-0926">Vacuole</keyword>
<dbReference type="OrthoDB" id="7537227at2759"/>
<dbReference type="SMART" id="SM00185">
    <property type="entry name" value="ARM"/>
    <property type="match status" value="5"/>
</dbReference>
<dbReference type="EMBL" id="JAFDVH010000013">
    <property type="protein sequence ID" value="KAG7465727.1"/>
    <property type="molecule type" value="Genomic_DNA"/>
</dbReference>
<name>A0A9D3T7P2_MEGAT</name>
<sequence>MGAGLCDRCAQLLEDFVALVRRASRELARKIEECVKAIAQCCCLKRRTTASRTFYRPLVQEHERQAARELLQHLDTGSETPLLSSECLHALNTLAVSENHELQRSASVYLLHLSQQLPTPLPSLFLEPYPPLLRSCDLDVQRMASLSLVNLLVERNVNKELVVEMGLLEPVMDMLESGDPTIQCNSCACVAMLATSDSNREAIASADGVLHMLVLAKSYDPRVQQNAVGALLNLTRSERVLGVLCREGGLPVLVLLLQSADSEVQFYSCSALSNIAAVREYHPRMLGIGDRFLLKSLLCLASSPVEKNSCEALRCLRNLSVNGRTQEELMALGCVSLLATLLRSPAVGVSESAISLLSALSQHPPNRDTLVEEGLLQTVGELVRSCRSNTTILSHGAVTIANLSVMPTGQQAVMDSACLSGLLEALPGDGHHRGSLLCVTSCLHRLATLETLRPHVSEKMTAEHVSCLVSSASHMENPELSFNAASIIRELGLTAAASLRPHSDAVLGYLLRFLKTQEVRFQQLAIATLSTLRKDGAFAAAVSGSAVQEQLLRVQEQTDRMSELLRAVQPPPHPGRAPISPGHRLIPH</sequence>
<feature type="region of interest" description="Disordered" evidence="9">
    <location>
        <begin position="567"/>
        <end position="588"/>
    </location>
</feature>
<evidence type="ECO:0000256" key="7">
    <source>
        <dbReference type="ARBA" id="ARBA00026209"/>
    </source>
</evidence>
<feature type="domain" description="U-box" evidence="10">
    <location>
        <begin position="195"/>
        <end position="373"/>
    </location>
</feature>
<keyword evidence="12" id="KW-1185">Reference proteome</keyword>
<dbReference type="InterPro" id="IPR045156">
    <property type="entry name" value="Vac8"/>
</dbReference>
<dbReference type="SUPFAM" id="SSF48371">
    <property type="entry name" value="ARM repeat"/>
    <property type="match status" value="1"/>
</dbReference>
<dbReference type="GO" id="GO:0043495">
    <property type="term" value="F:protein-membrane adaptor activity"/>
    <property type="evidence" value="ECO:0007669"/>
    <property type="project" value="InterPro"/>
</dbReference>
<keyword evidence="5" id="KW-0472">Membrane</keyword>
<accession>A0A9D3T7P2</accession>
<reference evidence="11" key="1">
    <citation type="submission" date="2021-01" db="EMBL/GenBank/DDBJ databases">
        <authorList>
            <person name="Zahm M."/>
            <person name="Roques C."/>
            <person name="Cabau C."/>
            <person name="Klopp C."/>
            <person name="Donnadieu C."/>
            <person name="Jouanno E."/>
            <person name="Lampietro C."/>
            <person name="Louis A."/>
            <person name="Herpin A."/>
            <person name="Echchiki A."/>
            <person name="Berthelot C."/>
            <person name="Parey E."/>
            <person name="Roest-Crollius H."/>
            <person name="Braasch I."/>
            <person name="Postlethwait J."/>
            <person name="Bobe J."/>
            <person name="Montfort J."/>
            <person name="Bouchez O."/>
            <person name="Begum T."/>
            <person name="Mejri S."/>
            <person name="Adams A."/>
            <person name="Chen W.-J."/>
            <person name="Guiguen Y."/>
        </authorList>
    </citation>
    <scope>NUCLEOTIDE SEQUENCE</scope>
    <source>
        <strain evidence="11">YG-15Mar2019-1</strain>
        <tissue evidence="11">Brain</tissue>
    </source>
</reference>
<dbReference type="InterPro" id="IPR011989">
    <property type="entry name" value="ARM-like"/>
</dbReference>
<dbReference type="InterPro" id="IPR000225">
    <property type="entry name" value="Armadillo"/>
</dbReference>